<dbReference type="EMBL" id="GGEC01090557">
    <property type="protein sequence ID" value="MBX71041.1"/>
    <property type="molecule type" value="Transcribed_RNA"/>
</dbReference>
<evidence type="ECO:0000256" key="1">
    <source>
        <dbReference type="SAM" id="MobiDB-lite"/>
    </source>
</evidence>
<proteinExistence type="predicted"/>
<organism evidence="2">
    <name type="scientific">Rhizophora mucronata</name>
    <name type="common">Asiatic mangrove</name>
    <dbReference type="NCBI Taxonomy" id="61149"/>
    <lineage>
        <taxon>Eukaryota</taxon>
        <taxon>Viridiplantae</taxon>
        <taxon>Streptophyta</taxon>
        <taxon>Embryophyta</taxon>
        <taxon>Tracheophyta</taxon>
        <taxon>Spermatophyta</taxon>
        <taxon>Magnoliopsida</taxon>
        <taxon>eudicotyledons</taxon>
        <taxon>Gunneridae</taxon>
        <taxon>Pentapetalae</taxon>
        <taxon>rosids</taxon>
        <taxon>fabids</taxon>
        <taxon>Malpighiales</taxon>
        <taxon>Rhizophoraceae</taxon>
        <taxon>Rhizophora</taxon>
    </lineage>
</organism>
<evidence type="ECO:0000313" key="2">
    <source>
        <dbReference type="EMBL" id="MBX71041.1"/>
    </source>
</evidence>
<name>A0A2P2QVZ5_RHIMU</name>
<sequence>MEEELGQQEKQKEILGRQNLKQGLGNQSNRKKERTEMDC</sequence>
<feature type="region of interest" description="Disordered" evidence="1">
    <location>
        <begin position="1"/>
        <end position="39"/>
    </location>
</feature>
<protein>
    <submittedName>
        <fullName evidence="2">Uncharacterized protein</fullName>
    </submittedName>
</protein>
<dbReference type="AlphaFoldDB" id="A0A2P2QVZ5"/>
<feature type="compositionally biased region" description="Polar residues" evidence="1">
    <location>
        <begin position="19"/>
        <end position="28"/>
    </location>
</feature>
<accession>A0A2P2QVZ5</accession>
<reference evidence="2" key="1">
    <citation type="submission" date="2018-02" db="EMBL/GenBank/DDBJ databases">
        <title>Rhizophora mucronata_Transcriptome.</title>
        <authorList>
            <person name="Meera S.P."/>
            <person name="Sreeshan A."/>
            <person name="Augustine A."/>
        </authorList>
    </citation>
    <scope>NUCLEOTIDE SEQUENCE</scope>
    <source>
        <tissue evidence="2">Leaf</tissue>
    </source>
</reference>